<feature type="domain" description="TM2" evidence="6">
    <location>
        <begin position="3"/>
        <end position="52"/>
    </location>
</feature>
<accession>E0RTK4</accession>
<feature type="transmembrane region" description="Helical" evidence="5">
    <location>
        <begin position="7"/>
        <end position="27"/>
    </location>
</feature>
<gene>
    <name evidence="7" type="ordered locus">STHERM_c12940</name>
</gene>
<dbReference type="HOGENOM" id="CLU_133283_0_0_12"/>
<dbReference type="InterPro" id="IPR007829">
    <property type="entry name" value="TM2"/>
</dbReference>
<keyword evidence="4 5" id="KW-0472">Membrane</keyword>
<dbReference type="PANTHER" id="PTHR44733:SF1">
    <property type="entry name" value="DNAJ HOMOLOG SUBFAMILY C MEMBER 22"/>
    <property type="match status" value="1"/>
</dbReference>
<evidence type="ECO:0000313" key="7">
    <source>
        <dbReference type="EMBL" id="ADN02235.1"/>
    </source>
</evidence>
<keyword evidence="3 5" id="KW-1133">Transmembrane helix</keyword>
<name>E0RTK4_WINT6</name>
<sequence>MYYSLPIAYLLWFVSGFGILGLHRIYLGKIGTGILYMCTFGLGAIGAVYDFFTLPYQVEEANRRRQIEDILSHSMGSTGGPRPADRKRERLERTILRLARAGNGVTSPAEVALEADIPIEKARAALDALVEKGFAELRVKKTGVIVYVFPEFVKDPSRLDIEEV</sequence>
<evidence type="ECO:0000256" key="2">
    <source>
        <dbReference type="ARBA" id="ARBA00022692"/>
    </source>
</evidence>
<evidence type="ECO:0000256" key="1">
    <source>
        <dbReference type="ARBA" id="ARBA00004141"/>
    </source>
</evidence>
<dbReference type="PaxDb" id="665571-STHERM_c12940"/>
<dbReference type="Proteomes" id="UP000001296">
    <property type="component" value="Chromosome"/>
</dbReference>
<dbReference type="RefSeq" id="WP_013314076.1">
    <property type="nucleotide sequence ID" value="NC_014484.1"/>
</dbReference>
<evidence type="ECO:0000256" key="4">
    <source>
        <dbReference type="ARBA" id="ARBA00023136"/>
    </source>
</evidence>
<keyword evidence="2 5" id="KW-0812">Transmembrane</keyword>
<dbReference type="PANTHER" id="PTHR44733">
    <property type="entry name" value="DNAJ HOMOLOG SUBFAMILY C MEMBER 22"/>
    <property type="match status" value="1"/>
</dbReference>
<comment type="subcellular location">
    <subcellularLocation>
        <location evidence="1">Membrane</location>
        <topology evidence="1">Multi-pass membrane protein</topology>
    </subcellularLocation>
</comment>
<dbReference type="AlphaFoldDB" id="E0RTK4"/>
<proteinExistence type="predicted"/>
<dbReference type="KEGG" id="sta:STHERM_c12940"/>
<dbReference type="EMBL" id="CP001698">
    <property type="protein sequence ID" value="ADN02235.1"/>
    <property type="molecule type" value="Genomic_DNA"/>
</dbReference>
<reference evidence="7 8" key="2">
    <citation type="journal article" date="2010" name="J. Bacteriol.">
        <title>Genome sequence of the polysaccharide-degrading, thermophilic anaerobe Spirochaeta thermophila DSM 6192.</title>
        <authorList>
            <person name="Angelov A."/>
            <person name="Liebl S."/>
            <person name="Ballschmiter M."/>
            <person name="Bomeke M."/>
            <person name="Lehmann R."/>
            <person name="Liesegang H."/>
            <person name="Daniel R."/>
            <person name="Liebl W."/>
        </authorList>
    </citation>
    <scope>NUCLEOTIDE SEQUENCE [LARGE SCALE GENOMIC DNA]</scope>
    <source>
        <strain evidence="8">ATCC 49972 / DSM 6192 / RI 19.B1</strain>
    </source>
</reference>
<dbReference type="Pfam" id="PF05154">
    <property type="entry name" value="TM2"/>
    <property type="match status" value="1"/>
</dbReference>
<dbReference type="eggNOG" id="COG2314">
    <property type="taxonomic scope" value="Bacteria"/>
</dbReference>
<evidence type="ECO:0000313" key="8">
    <source>
        <dbReference type="Proteomes" id="UP000001296"/>
    </source>
</evidence>
<feature type="transmembrane region" description="Helical" evidence="5">
    <location>
        <begin position="33"/>
        <end position="56"/>
    </location>
</feature>
<evidence type="ECO:0000256" key="3">
    <source>
        <dbReference type="ARBA" id="ARBA00022989"/>
    </source>
</evidence>
<reference key="1">
    <citation type="submission" date="2009-08" db="EMBL/GenBank/DDBJ databases">
        <title>The genome sequence of Spirochaeta thermophila DSM6192.</title>
        <authorList>
            <person name="Angelov A."/>
            <person name="Mientus M."/>
            <person name="Wittenberg S."/>
            <person name="Lehmann R."/>
            <person name="Liesegang H."/>
            <person name="Daniel R."/>
            <person name="Liebl W."/>
        </authorList>
    </citation>
    <scope>NUCLEOTIDE SEQUENCE</scope>
    <source>
        <strain>DSM 6192</strain>
    </source>
</reference>
<protein>
    <recommendedName>
        <fullName evidence="6">TM2 domain-containing protein</fullName>
    </recommendedName>
</protein>
<dbReference type="GO" id="GO:0016020">
    <property type="term" value="C:membrane"/>
    <property type="evidence" value="ECO:0007669"/>
    <property type="project" value="UniProtKB-SubCell"/>
</dbReference>
<evidence type="ECO:0000256" key="5">
    <source>
        <dbReference type="SAM" id="Phobius"/>
    </source>
</evidence>
<evidence type="ECO:0000259" key="6">
    <source>
        <dbReference type="Pfam" id="PF05154"/>
    </source>
</evidence>
<organism evidence="7 8">
    <name type="scientific">Winmispira thermophila (strain ATCC 49972 / DSM 6192 / RI 19.B1)</name>
    <name type="common">Spirochaeta thermophila</name>
    <dbReference type="NCBI Taxonomy" id="665571"/>
    <lineage>
        <taxon>Bacteria</taxon>
        <taxon>Pseudomonadati</taxon>
        <taxon>Spirochaetota</taxon>
        <taxon>Spirochaetia</taxon>
        <taxon>Winmispirales</taxon>
        <taxon>Winmispiraceae</taxon>
        <taxon>Winmispira</taxon>
    </lineage>
</organism>